<gene>
    <name evidence="1" type="ORF">PXEA_LOCUS32823</name>
</gene>
<dbReference type="Proteomes" id="UP000784294">
    <property type="component" value="Unassembled WGS sequence"/>
</dbReference>
<evidence type="ECO:0000313" key="1">
    <source>
        <dbReference type="EMBL" id="VEL39383.1"/>
    </source>
</evidence>
<dbReference type="EMBL" id="CAAALY010261092">
    <property type="protein sequence ID" value="VEL39383.1"/>
    <property type="molecule type" value="Genomic_DNA"/>
</dbReference>
<proteinExistence type="predicted"/>
<reference evidence="1" key="1">
    <citation type="submission" date="2018-11" db="EMBL/GenBank/DDBJ databases">
        <authorList>
            <consortium name="Pathogen Informatics"/>
        </authorList>
    </citation>
    <scope>NUCLEOTIDE SEQUENCE</scope>
</reference>
<sequence length="104" mass="11468">MVAAGLRSPATISPGHKSKCLRSVGARIDRAVEKAIKLSQHSSAPHFHPADCHFDGTGSLELPKSPAKLDIMERQKKTADWNLWVIIQPNYGPSDCGLRELRRI</sequence>
<evidence type="ECO:0000313" key="2">
    <source>
        <dbReference type="Proteomes" id="UP000784294"/>
    </source>
</evidence>
<name>A0A448XLD2_9PLAT</name>
<dbReference type="AlphaFoldDB" id="A0A448XLD2"/>
<keyword evidence="2" id="KW-1185">Reference proteome</keyword>
<organism evidence="1 2">
    <name type="scientific">Protopolystoma xenopodis</name>
    <dbReference type="NCBI Taxonomy" id="117903"/>
    <lineage>
        <taxon>Eukaryota</taxon>
        <taxon>Metazoa</taxon>
        <taxon>Spiralia</taxon>
        <taxon>Lophotrochozoa</taxon>
        <taxon>Platyhelminthes</taxon>
        <taxon>Monogenea</taxon>
        <taxon>Polyopisthocotylea</taxon>
        <taxon>Polystomatidea</taxon>
        <taxon>Polystomatidae</taxon>
        <taxon>Protopolystoma</taxon>
    </lineage>
</organism>
<comment type="caution">
    <text evidence="1">The sequence shown here is derived from an EMBL/GenBank/DDBJ whole genome shotgun (WGS) entry which is preliminary data.</text>
</comment>
<accession>A0A448XLD2</accession>
<protein>
    <submittedName>
        <fullName evidence="1">Uncharacterized protein</fullName>
    </submittedName>
</protein>